<accession>A0A7M1B361</accession>
<keyword evidence="3" id="KW-1185">Reference proteome</keyword>
<sequence>MKIKKILVMVFIALSLHVSALAHEKVFVVERESNSVAVIEDGLPRNHMLNMHNMNHGVMKFYDNDGYLISRDGYIMRFNPVTEKKLSEYKTSKSAIGFVINKNYVAVANYDDKSVDILSRNLQPVQKLKTGSRNVGIKIYKDYLVFSEMDKDTIAVYKDTNKGKGKPHFVLYKEFKDVGIMPFDALLDGNKYVNGFFNSPWIGELNLDTMKYKKIPLQLGEREPVLKVPHFGFWSVSHSKIFIPAVGDNKVFVFTPKFKFITAIKTEGMPVFTALSPDKKYLAVTFSGKKFPVIQIIDTKTLKVIKRFEFDGKVLHVRWSQEKPYLYVSVNDANKIAVINTKGWWLKREIFTIKKPSGIFIYEEKNNE</sequence>
<dbReference type="Gene3D" id="2.130.10.10">
    <property type="entry name" value="YVTN repeat-like/Quinoprotein amine dehydrogenase"/>
    <property type="match status" value="1"/>
</dbReference>
<dbReference type="KEGG" id="ssei:FJR45_08345"/>
<dbReference type="InterPro" id="IPR051200">
    <property type="entry name" value="Host-pathogen_enzymatic-act"/>
</dbReference>
<feature type="chain" id="PRO_5033015223" evidence="1">
    <location>
        <begin position="23"/>
        <end position="368"/>
    </location>
</feature>
<dbReference type="InterPro" id="IPR011048">
    <property type="entry name" value="Haem_d1_sf"/>
</dbReference>
<protein>
    <submittedName>
        <fullName evidence="2">Nitrite reductase</fullName>
    </submittedName>
</protein>
<evidence type="ECO:0000256" key="1">
    <source>
        <dbReference type="SAM" id="SignalP"/>
    </source>
</evidence>
<dbReference type="AlphaFoldDB" id="A0A7M1B361"/>
<name>A0A7M1B361_9BACT</name>
<reference evidence="2 3" key="1">
    <citation type="submission" date="2019-06" db="EMBL/GenBank/DDBJ databases">
        <title>Sulfurimonas gotlandica sp. nov., a chemoautotrophic and psychrotolerant epsilonproteobacterium isolated from a pelagic redoxcline, and an emended description of the genus Sulfurimonas.</title>
        <authorList>
            <person name="Wang S."/>
            <person name="Jiang L."/>
            <person name="Shao Z."/>
        </authorList>
    </citation>
    <scope>NUCLEOTIDE SEQUENCE [LARGE SCALE GENOMIC DNA]</scope>
    <source>
        <strain evidence="2 3">S2-6</strain>
    </source>
</reference>
<evidence type="ECO:0000313" key="2">
    <source>
        <dbReference type="EMBL" id="QOP43956.1"/>
    </source>
</evidence>
<proteinExistence type="predicted"/>
<dbReference type="RefSeq" id="WP_193150137.1">
    <property type="nucleotide sequence ID" value="NZ_CP041235.1"/>
</dbReference>
<keyword evidence="1" id="KW-0732">Signal</keyword>
<evidence type="ECO:0000313" key="3">
    <source>
        <dbReference type="Proteomes" id="UP000593719"/>
    </source>
</evidence>
<gene>
    <name evidence="2" type="ORF">FJR45_08345</name>
</gene>
<dbReference type="SUPFAM" id="SSF51004">
    <property type="entry name" value="C-terminal (heme d1) domain of cytochrome cd1-nitrite reductase"/>
    <property type="match status" value="1"/>
</dbReference>
<dbReference type="InterPro" id="IPR015943">
    <property type="entry name" value="WD40/YVTN_repeat-like_dom_sf"/>
</dbReference>
<dbReference type="EMBL" id="CP041235">
    <property type="protein sequence ID" value="QOP43956.1"/>
    <property type="molecule type" value="Genomic_DNA"/>
</dbReference>
<feature type="signal peptide" evidence="1">
    <location>
        <begin position="1"/>
        <end position="22"/>
    </location>
</feature>
<dbReference type="PANTHER" id="PTHR47197">
    <property type="entry name" value="PROTEIN NIRF"/>
    <property type="match status" value="1"/>
</dbReference>
<dbReference type="Proteomes" id="UP000593719">
    <property type="component" value="Chromosome"/>
</dbReference>
<dbReference type="Pfam" id="PF02239">
    <property type="entry name" value="Cytochrom_D1"/>
    <property type="match status" value="1"/>
</dbReference>
<organism evidence="2 3">
    <name type="scientific">Sulfurimonas sediminis</name>
    <dbReference type="NCBI Taxonomy" id="2590020"/>
    <lineage>
        <taxon>Bacteria</taxon>
        <taxon>Pseudomonadati</taxon>
        <taxon>Campylobacterota</taxon>
        <taxon>Epsilonproteobacteria</taxon>
        <taxon>Campylobacterales</taxon>
        <taxon>Sulfurimonadaceae</taxon>
        <taxon>Sulfurimonas</taxon>
    </lineage>
</organism>
<dbReference type="PANTHER" id="PTHR47197:SF3">
    <property type="entry name" value="DIHYDRO-HEME D1 DEHYDROGENASE"/>
    <property type="match status" value="1"/>
</dbReference>